<organism evidence="1 2">
    <name type="scientific">Ochrobactrum quorumnocens</name>
    <dbReference type="NCBI Taxonomy" id="271865"/>
    <lineage>
        <taxon>Bacteria</taxon>
        <taxon>Pseudomonadati</taxon>
        <taxon>Pseudomonadota</taxon>
        <taxon>Alphaproteobacteria</taxon>
        <taxon>Hyphomicrobiales</taxon>
        <taxon>Brucellaceae</taxon>
        <taxon>Brucella/Ochrobactrum group</taxon>
        <taxon>Ochrobactrum</taxon>
    </lineage>
</organism>
<dbReference type="RefSeq" id="WP_151093182.1">
    <property type="nucleotide sequence ID" value="NZ_VYXQ01000007.1"/>
</dbReference>
<evidence type="ECO:0000313" key="1">
    <source>
        <dbReference type="EMBL" id="KAA9368670.1"/>
    </source>
</evidence>
<protein>
    <submittedName>
        <fullName evidence="1">Uncharacterized protein</fullName>
    </submittedName>
</protein>
<evidence type="ECO:0000313" key="2">
    <source>
        <dbReference type="Proteomes" id="UP000327108"/>
    </source>
</evidence>
<sequence length="100" mass="11558">MKPVILQPGPQAWLLSSVLSAYRDSYVTRLPEDRYAHNVIRVYLARVAHFARWLGEERVDLSSLGTAVLDHFLNNRLPVCSYPQPVRRTRMNCEPPFATY</sequence>
<dbReference type="AlphaFoldDB" id="A0A5N1JZ87"/>
<gene>
    <name evidence="1" type="ORF">F3W84_10045</name>
</gene>
<proteinExistence type="predicted"/>
<dbReference type="EMBL" id="VYXQ01000007">
    <property type="protein sequence ID" value="KAA9368670.1"/>
    <property type="molecule type" value="Genomic_DNA"/>
</dbReference>
<comment type="caution">
    <text evidence="1">The sequence shown here is derived from an EMBL/GenBank/DDBJ whole genome shotgun (WGS) entry which is preliminary data.</text>
</comment>
<keyword evidence="2" id="KW-1185">Reference proteome</keyword>
<accession>A0A5N1JZ87</accession>
<name>A0A5N1JZ87_9HYPH</name>
<reference evidence="1 2" key="1">
    <citation type="submission" date="2019-09" db="EMBL/GenBank/DDBJ databases">
        <title>Biological control of the noxious weed angled onion (Allium triquetrum) thwarted by endophytic bacteria in Victoria, Australia.</title>
        <authorList>
            <person name="Tehranchian P."/>
            <person name="Adair R.J."/>
            <person name="Van T.H."/>
            <person name="Morrison P.D."/>
            <person name="Williams H."/>
            <person name="Lawrie A.C."/>
        </authorList>
    </citation>
    <scope>NUCLEOTIDE SEQUENCE [LARGE SCALE GENOMIC DNA]</scope>
    <source>
        <strain evidence="1 2">RPTAtOch1</strain>
    </source>
</reference>
<dbReference type="Proteomes" id="UP000327108">
    <property type="component" value="Unassembled WGS sequence"/>
</dbReference>